<dbReference type="EMBL" id="CAJVPV010020983">
    <property type="protein sequence ID" value="CAG8716494.1"/>
    <property type="molecule type" value="Genomic_DNA"/>
</dbReference>
<dbReference type="AlphaFoldDB" id="A0A9N9I102"/>
<gene>
    <name evidence="1" type="ORF">AMORRO_LOCUS13040</name>
</gene>
<proteinExistence type="predicted"/>
<sequence>GSKAIKASLYRKTIMNQKGNADRADGIAYTSNPQGSYEISITEGSRPYNTDKNKETCDFIQNARAAKDIINYVVAQEVLNKRPLPLYFRTYMIQVYEFRLRFYFMDYLGQYRLFEIEKCEIPTDWREVSLFTSFYKSIVTWAENRERKSSRLSNSHNVRKLLNLAHNNERGGQNVI</sequence>
<dbReference type="OrthoDB" id="2429015at2759"/>
<organism evidence="1 2">
    <name type="scientific">Acaulospora morrowiae</name>
    <dbReference type="NCBI Taxonomy" id="94023"/>
    <lineage>
        <taxon>Eukaryota</taxon>
        <taxon>Fungi</taxon>
        <taxon>Fungi incertae sedis</taxon>
        <taxon>Mucoromycota</taxon>
        <taxon>Glomeromycotina</taxon>
        <taxon>Glomeromycetes</taxon>
        <taxon>Diversisporales</taxon>
        <taxon>Acaulosporaceae</taxon>
        <taxon>Acaulospora</taxon>
    </lineage>
</organism>
<name>A0A9N9I102_9GLOM</name>
<protein>
    <submittedName>
        <fullName evidence="1">6295_t:CDS:1</fullName>
    </submittedName>
</protein>
<comment type="caution">
    <text evidence="1">The sequence shown here is derived from an EMBL/GenBank/DDBJ whole genome shotgun (WGS) entry which is preliminary data.</text>
</comment>
<evidence type="ECO:0000313" key="1">
    <source>
        <dbReference type="EMBL" id="CAG8716494.1"/>
    </source>
</evidence>
<accession>A0A9N9I102</accession>
<dbReference type="Proteomes" id="UP000789342">
    <property type="component" value="Unassembled WGS sequence"/>
</dbReference>
<feature type="non-terminal residue" evidence="1">
    <location>
        <position position="1"/>
    </location>
</feature>
<keyword evidence="2" id="KW-1185">Reference proteome</keyword>
<evidence type="ECO:0000313" key="2">
    <source>
        <dbReference type="Proteomes" id="UP000789342"/>
    </source>
</evidence>
<reference evidence="1" key="1">
    <citation type="submission" date="2021-06" db="EMBL/GenBank/DDBJ databases">
        <authorList>
            <person name="Kallberg Y."/>
            <person name="Tangrot J."/>
            <person name="Rosling A."/>
        </authorList>
    </citation>
    <scope>NUCLEOTIDE SEQUENCE</scope>
    <source>
        <strain evidence="1">CL551</strain>
    </source>
</reference>